<dbReference type="GO" id="GO:0046104">
    <property type="term" value="P:thymidine metabolic process"/>
    <property type="evidence" value="ECO:0007669"/>
    <property type="project" value="TreeGrafter"/>
</dbReference>
<comment type="subunit">
    <text evidence="9">Homotetramer.</text>
</comment>
<keyword evidence="9" id="KW-0862">Zinc</keyword>
<evidence type="ECO:0000256" key="3">
    <source>
        <dbReference type="ARBA" id="ARBA00022490"/>
    </source>
</evidence>
<feature type="binding site" evidence="9">
    <location>
        <begin position="100"/>
        <end position="103"/>
    </location>
    <ligand>
        <name>ATP</name>
        <dbReference type="ChEBI" id="CHEBI:30616"/>
    </ligand>
</feature>
<evidence type="ECO:0000313" key="14">
    <source>
        <dbReference type="EMBL" id="CDM66975.1"/>
    </source>
</evidence>
<evidence type="ECO:0000256" key="13">
    <source>
        <dbReference type="RuleBase" id="RU004165"/>
    </source>
</evidence>
<feature type="binding site" evidence="11">
    <location>
        <begin position="177"/>
        <end position="180"/>
    </location>
    <ligand>
        <name>substrate</name>
    </ligand>
</feature>
<dbReference type="PIRSF" id="PIRSF035805">
    <property type="entry name" value="TK_cell"/>
    <property type="match status" value="1"/>
</dbReference>
<keyword evidence="9" id="KW-0479">Metal-binding</keyword>
<evidence type="ECO:0000256" key="11">
    <source>
        <dbReference type="PIRSR" id="PIRSR035805-2"/>
    </source>
</evidence>
<dbReference type="GO" id="GO:0005524">
    <property type="term" value="F:ATP binding"/>
    <property type="evidence" value="ECO:0007669"/>
    <property type="project" value="UniProtKB-UniRule"/>
</dbReference>
<dbReference type="NCBIfam" id="NF003296">
    <property type="entry name" value="PRK04296.1-1"/>
    <property type="match status" value="1"/>
</dbReference>
<dbReference type="HAMAP" id="MF_00124">
    <property type="entry name" value="Thymidine_kinase"/>
    <property type="match status" value="1"/>
</dbReference>
<dbReference type="FunFam" id="3.40.50.300:FF:000384">
    <property type="entry name" value="Thymidine kinase"/>
    <property type="match status" value="1"/>
</dbReference>
<sequence>MAEMIVQENDWPPHKHPGTGWIEVIAGSMFSGKSEELIRRIRRAKIARQKVQVFKHKIDARYSADHIVSHSDMRHESIAVESAAEILARIEPGTEVVGIDEGQFFDNDLVDVANELARRGIRVIIAGLDQDYMGRPFEPMPQLLAIAEYITKTHAICVRCGQPANYSQRIAPVEGRVAVGAADLYEARCRRCFVPYADEPTRHIKESAD</sequence>
<dbReference type="PANTHER" id="PTHR11441:SF0">
    <property type="entry name" value="THYMIDINE KINASE, CYTOSOLIC"/>
    <property type="match status" value="1"/>
</dbReference>
<feature type="binding site" evidence="9">
    <location>
        <position position="192"/>
    </location>
    <ligand>
        <name>Zn(2+)</name>
        <dbReference type="ChEBI" id="CHEBI:29105"/>
    </ligand>
</feature>
<reference evidence="14 15" key="2">
    <citation type="submission" date="2015-01" db="EMBL/GenBank/DDBJ databases">
        <title>Complete genome sequence of Pyrinomonas methylaliphatogenes type strain K22T.</title>
        <authorList>
            <person name="Lee K.C.Y."/>
            <person name="Power J.F."/>
            <person name="Dunfield P.F."/>
            <person name="Morgan X.C."/>
            <person name="Huttenhower C."/>
            <person name="Stott M.B."/>
        </authorList>
    </citation>
    <scope>NUCLEOTIDE SEQUENCE [LARGE SCALE GENOMIC DNA]</scope>
    <source>
        <strain evidence="14 15">K22</strain>
    </source>
</reference>
<gene>
    <name evidence="9" type="primary">tdk</name>
    <name evidence="14" type="ORF">PYK22_03023</name>
</gene>
<comment type="subcellular location">
    <subcellularLocation>
        <location evidence="9">Cytoplasm</location>
    </subcellularLocation>
</comment>
<keyword evidence="7 9" id="KW-0418">Kinase</keyword>
<feature type="binding site" evidence="11">
    <location>
        <position position="185"/>
    </location>
    <ligand>
        <name>substrate</name>
    </ligand>
</feature>
<dbReference type="PROSITE" id="PS00603">
    <property type="entry name" value="TK_CELLULAR_TYPE"/>
    <property type="match status" value="1"/>
</dbReference>
<protein>
    <recommendedName>
        <fullName evidence="2 9">Thymidine kinase</fullName>
        <ecNumber evidence="2 9">2.7.1.21</ecNumber>
    </recommendedName>
</protein>
<evidence type="ECO:0000256" key="2">
    <source>
        <dbReference type="ARBA" id="ARBA00012118"/>
    </source>
</evidence>
<dbReference type="Pfam" id="PF00265">
    <property type="entry name" value="TK"/>
    <property type="match status" value="1"/>
</dbReference>
<feature type="binding site" evidence="9">
    <location>
        <position position="160"/>
    </location>
    <ligand>
        <name>Zn(2+)</name>
        <dbReference type="ChEBI" id="CHEBI:29105"/>
    </ligand>
</feature>
<dbReference type="Gene3D" id="3.40.50.300">
    <property type="entry name" value="P-loop containing nucleotide triphosphate hydrolases"/>
    <property type="match status" value="1"/>
</dbReference>
<dbReference type="GO" id="GO:0005829">
    <property type="term" value="C:cytosol"/>
    <property type="evidence" value="ECO:0007669"/>
    <property type="project" value="TreeGrafter"/>
</dbReference>
<dbReference type="EC" id="2.7.1.21" evidence="2 9"/>
<dbReference type="GO" id="GO:0071897">
    <property type="term" value="P:DNA biosynthetic process"/>
    <property type="evidence" value="ECO:0007669"/>
    <property type="project" value="UniProtKB-KW"/>
</dbReference>
<dbReference type="STRING" id="454194.PYK22_03023"/>
<evidence type="ECO:0000256" key="4">
    <source>
        <dbReference type="ARBA" id="ARBA00022634"/>
    </source>
</evidence>
<keyword evidence="3 9" id="KW-0963">Cytoplasm</keyword>
<dbReference type="GO" id="GO:0008270">
    <property type="term" value="F:zinc ion binding"/>
    <property type="evidence" value="ECO:0007669"/>
    <property type="project" value="UniProtKB-UniRule"/>
</dbReference>
<evidence type="ECO:0000256" key="7">
    <source>
        <dbReference type="ARBA" id="ARBA00022777"/>
    </source>
</evidence>
<keyword evidence="6 9" id="KW-0547">Nucleotide-binding</keyword>
<feature type="active site" description="Proton acceptor" evidence="9 10">
    <location>
        <position position="101"/>
    </location>
</feature>
<evidence type="ECO:0000256" key="6">
    <source>
        <dbReference type="ARBA" id="ARBA00022741"/>
    </source>
</evidence>
<name>A0A0B6X3W5_9BACT</name>
<evidence type="ECO:0000313" key="15">
    <source>
        <dbReference type="Proteomes" id="UP000031518"/>
    </source>
</evidence>
<reference evidence="14 15" key="1">
    <citation type="submission" date="2013-12" db="EMBL/GenBank/DDBJ databases">
        <authorList>
            <person name="Stott M."/>
        </authorList>
    </citation>
    <scope>NUCLEOTIDE SEQUENCE [LARGE SCALE GENOMIC DNA]</scope>
    <source>
        <strain evidence="14 15">K22</strain>
    </source>
</reference>
<comment type="similarity">
    <text evidence="1 9 13">Belongs to the thymidine kinase family.</text>
</comment>
<dbReference type="GO" id="GO:0004797">
    <property type="term" value="F:thymidine kinase activity"/>
    <property type="evidence" value="ECO:0007669"/>
    <property type="project" value="UniProtKB-UniRule"/>
</dbReference>
<dbReference type="InterPro" id="IPR027417">
    <property type="entry name" value="P-loop_NTPase"/>
</dbReference>
<dbReference type="InterPro" id="IPR001267">
    <property type="entry name" value="Thymidine_kinase"/>
</dbReference>
<dbReference type="SUPFAM" id="SSF57716">
    <property type="entry name" value="Glucocorticoid receptor-like (DNA-binding domain)"/>
    <property type="match status" value="1"/>
</dbReference>
<evidence type="ECO:0000256" key="12">
    <source>
        <dbReference type="RuleBase" id="RU000544"/>
    </source>
</evidence>
<dbReference type="InterPro" id="IPR020633">
    <property type="entry name" value="Thymidine_kinase_CS"/>
</dbReference>
<keyword evidence="4 9" id="KW-0237">DNA synthesis</keyword>
<feature type="binding site" evidence="9">
    <location>
        <position position="157"/>
    </location>
    <ligand>
        <name>Zn(2+)</name>
        <dbReference type="ChEBI" id="CHEBI:29105"/>
    </ligand>
</feature>
<evidence type="ECO:0000256" key="10">
    <source>
        <dbReference type="PIRSR" id="PIRSR035805-1"/>
    </source>
</evidence>
<keyword evidence="8 9" id="KW-0067">ATP-binding</keyword>
<accession>A0A0B6X3W5</accession>
<dbReference type="Gene3D" id="3.30.60.20">
    <property type="match status" value="1"/>
</dbReference>
<dbReference type="Proteomes" id="UP000031518">
    <property type="component" value="Unassembled WGS sequence"/>
</dbReference>
<dbReference type="PANTHER" id="PTHR11441">
    <property type="entry name" value="THYMIDINE KINASE"/>
    <property type="match status" value="1"/>
</dbReference>
<feature type="binding site" evidence="9">
    <location>
        <begin position="27"/>
        <end position="34"/>
    </location>
    <ligand>
        <name>ATP</name>
        <dbReference type="ChEBI" id="CHEBI:30616"/>
    </ligand>
</feature>
<dbReference type="AlphaFoldDB" id="A0A0B6X3W5"/>
<dbReference type="SUPFAM" id="SSF52540">
    <property type="entry name" value="P-loop containing nucleoside triphosphate hydrolases"/>
    <property type="match status" value="1"/>
</dbReference>
<evidence type="ECO:0000256" key="1">
    <source>
        <dbReference type="ARBA" id="ARBA00007587"/>
    </source>
</evidence>
<evidence type="ECO:0000256" key="9">
    <source>
        <dbReference type="HAMAP-Rule" id="MF_00124"/>
    </source>
</evidence>
<evidence type="ECO:0000256" key="8">
    <source>
        <dbReference type="ARBA" id="ARBA00022840"/>
    </source>
</evidence>
<proteinExistence type="inferred from homology"/>
<comment type="catalytic activity">
    <reaction evidence="9 12">
        <text>thymidine + ATP = dTMP + ADP + H(+)</text>
        <dbReference type="Rhea" id="RHEA:19129"/>
        <dbReference type="ChEBI" id="CHEBI:15378"/>
        <dbReference type="ChEBI" id="CHEBI:17748"/>
        <dbReference type="ChEBI" id="CHEBI:30616"/>
        <dbReference type="ChEBI" id="CHEBI:63528"/>
        <dbReference type="ChEBI" id="CHEBI:456216"/>
        <dbReference type="EC" id="2.7.1.21"/>
    </reaction>
</comment>
<organism evidence="14 15">
    <name type="scientific">Pyrinomonas methylaliphatogenes</name>
    <dbReference type="NCBI Taxonomy" id="454194"/>
    <lineage>
        <taxon>Bacteria</taxon>
        <taxon>Pseudomonadati</taxon>
        <taxon>Acidobacteriota</taxon>
        <taxon>Blastocatellia</taxon>
        <taxon>Blastocatellales</taxon>
        <taxon>Pyrinomonadaceae</taxon>
        <taxon>Pyrinomonas</taxon>
    </lineage>
</organism>
<evidence type="ECO:0000256" key="5">
    <source>
        <dbReference type="ARBA" id="ARBA00022679"/>
    </source>
</evidence>
<feature type="binding site" evidence="9">
    <location>
        <position position="189"/>
    </location>
    <ligand>
        <name>Zn(2+)</name>
        <dbReference type="ChEBI" id="CHEBI:29105"/>
    </ligand>
</feature>
<dbReference type="EMBL" id="CBXV010000008">
    <property type="protein sequence ID" value="CDM66975.1"/>
    <property type="molecule type" value="Genomic_DNA"/>
</dbReference>
<keyword evidence="5 9" id="KW-0808">Transferase</keyword>
<keyword evidence="15" id="KW-1185">Reference proteome</keyword>